<accession>A0A1V8RK74</accession>
<comment type="caution">
    <text evidence="1">The sequence shown here is derived from an EMBL/GenBank/DDBJ whole genome shotgun (WGS) entry which is preliminary data.</text>
</comment>
<organism evidence="1 2">
    <name type="scientific">Manganibacter manganicus</name>
    <dbReference type="NCBI Taxonomy" id="1873176"/>
    <lineage>
        <taxon>Bacteria</taxon>
        <taxon>Pseudomonadati</taxon>
        <taxon>Pseudomonadota</taxon>
        <taxon>Alphaproteobacteria</taxon>
        <taxon>Hyphomicrobiales</taxon>
        <taxon>Phyllobacteriaceae</taxon>
        <taxon>Manganibacter</taxon>
    </lineage>
</organism>
<dbReference type="EMBL" id="MDET01000059">
    <property type="protein sequence ID" value="OQM73359.1"/>
    <property type="molecule type" value="Genomic_DNA"/>
</dbReference>
<proteinExistence type="predicted"/>
<reference evidence="1 2" key="1">
    <citation type="journal article" date="2016" name="Int. J. Syst. Evol. Microbiol.">
        <title>Pseudaminobacter manganicus sp. nov., isolated from sludge of a manganese mine.</title>
        <authorList>
            <person name="Li J."/>
            <person name="Huang J."/>
            <person name="Liao S."/>
            <person name="Wang G."/>
        </authorList>
    </citation>
    <scope>NUCLEOTIDE SEQUENCE [LARGE SCALE GENOMIC DNA]</scope>
    <source>
        <strain evidence="1 2">JH-7</strain>
    </source>
</reference>
<gene>
    <name evidence="1" type="ORF">BFN67_08620</name>
</gene>
<evidence type="ECO:0000313" key="1">
    <source>
        <dbReference type="EMBL" id="OQM73359.1"/>
    </source>
</evidence>
<dbReference type="AlphaFoldDB" id="A0A1V8RK74"/>
<keyword evidence="2" id="KW-1185">Reference proteome</keyword>
<sequence length="114" mass="12903">MITSLFSQPADDISYAVQAHRRAVLTRKNFERSVNLPWSLFLYPARHIMRRREKQTLDALIRAQPKSNIDAEEKLLYLIAALTAQAANVDRSQIGTAIATLNAHKSVLYPLISK</sequence>
<dbReference type="Proteomes" id="UP000191905">
    <property type="component" value="Unassembled WGS sequence"/>
</dbReference>
<evidence type="ECO:0000313" key="2">
    <source>
        <dbReference type="Proteomes" id="UP000191905"/>
    </source>
</evidence>
<protein>
    <submittedName>
        <fullName evidence="1">Uncharacterized protein</fullName>
    </submittedName>
</protein>
<name>A0A1V8RK74_9HYPH</name>